<dbReference type="PANTHER" id="PTHR13768">
    <property type="entry name" value="SOLUBLE NSF ATTACHMENT PROTEIN SNAP"/>
    <property type="match status" value="1"/>
</dbReference>
<comment type="subcellular location">
    <subcellularLocation>
        <location evidence="1 9">Membrane</location>
        <topology evidence="1 9">Peripheral membrane protein</topology>
    </subcellularLocation>
</comment>
<keyword evidence="3 9" id="KW-0813">Transport</keyword>
<dbReference type="InterPro" id="IPR011990">
    <property type="entry name" value="TPR-like_helical_dom_sf"/>
</dbReference>
<dbReference type="GO" id="GO:0006886">
    <property type="term" value="P:intracellular protein transport"/>
    <property type="evidence" value="ECO:0007669"/>
    <property type="project" value="UniProtKB-UniRule"/>
</dbReference>
<dbReference type="InterPro" id="IPR000744">
    <property type="entry name" value="NSF_attach"/>
</dbReference>
<feature type="transmembrane region" description="Helical" evidence="11">
    <location>
        <begin position="86"/>
        <end position="107"/>
    </location>
</feature>
<evidence type="ECO:0000313" key="13">
    <source>
        <dbReference type="Proteomes" id="UP001623348"/>
    </source>
</evidence>
<dbReference type="SUPFAM" id="SSF48452">
    <property type="entry name" value="TPR-like"/>
    <property type="match status" value="1"/>
</dbReference>
<comment type="similarity">
    <text evidence="2 9">Belongs to the SNAP family.</text>
</comment>
<evidence type="ECO:0000256" key="10">
    <source>
        <dbReference type="SAM" id="MobiDB-lite"/>
    </source>
</evidence>
<name>A0ABC9WET1_GRUJA</name>
<keyword evidence="11" id="KW-1133">Transmembrane helix</keyword>
<dbReference type="PANTHER" id="PTHR13768:SF2">
    <property type="entry name" value="GAMMA-SOLUBLE NSF ATTACHMENT PROTEIN"/>
    <property type="match status" value="1"/>
</dbReference>
<dbReference type="Proteomes" id="UP001623348">
    <property type="component" value="Unassembled WGS sequence"/>
</dbReference>
<dbReference type="Gene3D" id="1.25.40.10">
    <property type="entry name" value="Tetratricopeptide repeat domain"/>
    <property type="match status" value="2"/>
</dbReference>
<dbReference type="EMBL" id="BAAFJT010000002">
    <property type="protein sequence ID" value="GAB0182737.1"/>
    <property type="molecule type" value="Genomic_DNA"/>
</dbReference>
<reference evidence="12 13" key="1">
    <citation type="submission" date="2024-06" db="EMBL/GenBank/DDBJ databases">
        <title>The draft genome of Grus japonensis, version 3.</title>
        <authorList>
            <person name="Nabeshima K."/>
            <person name="Suzuki S."/>
            <person name="Onuma M."/>
        </authorList>
    </citation>
    <scope>NUCLEOTIDE SEQUENCE [LARGE SCALE GENOMIC DNA]</scope>
    <source>
        <strain evidence="12 13">451A</strain>
    </source>
</reference>
<evidence type="ECO:0000256" key="5">
    <source>
        <dbReference type="ARBA" id="ARBA00022927"/>
    </source>
</evidence>
<dbReference type="GO" id="GO:0016192">
    <property type="term" value="P:vesicle-mediated transport"/>
    <property type="evidence" value="ECO:0007669"/>
    <property type="project" value="UniProtKB-KW"/>
</dbReference>
<dbReference type="GO" id="GO:0016020">
    <property type="term" value="C:membrane"/>
    <property type="evidence" value="ECO:0007669"/>
    <property type="project" value="UniProtKB-SubCell"/>
</dbReference>
<evidence type="ECO:0000256" key="6">
    <source>
        <dbReference type="ARBA" id="ARBA00023136"/>
    </source>
</evidence>
<evidence type="ECO:0000256" key="8">
    <source>
        <dbReference type="ARBA" id="ARBA00042485"/>
    </source>
</evidence>
<gene>
    <name evidence="12" type="ORF">GRJ2_000739000</name>
</gene>
<sequence>MAAQKINEALEHIAKAEKYLKTGFLKWKPDYDSAATEYGKAAVAFKNAKQFDQAREACLREAEAHENNKAYLFIVFPFFKKLTSCYLEWGFCTLIIFLHYIFVAFVLDFDNVNSSLFHAAKAYEQAGMMLKEMQRLPEAVQLIEKASMMYLENGTPDTAAIALERAGKLIENVSPEKAVQLYQQAASVFENEERLRQALEMLGKASRLLVRGRRLDEAALSLQKEKSIYKEIENYPTCYKKTIAQVLVHLHRNDYVAAERCVRESYSIPGFNGSEDCAALEQLLEGYDQQDQDQVSEVCNLPLFKYMDNDYAKLGLTLVVPGGGIKKKSPNTAQDKARGPAAVGSHADEEEDEYSGGLC</sequence>
<evidence type="ECO:0000256" key="2">
    <source>
        <dbReference type="ARBA" id="ARBA00010050"/>
    </source>
</evidence>
<evidence type="ECO:0000256" key="3">
    <source>
        <dbReference type="ARBA" id="ARBA00022448"/>
    </source>
</evidence>
<dbReference type="AlphaFoldDB" id="A0ABC9WET1"/>
<keyword evidence="11" id="KW-0812">Transmembrane</keyword>
<dbReference type="Pfam" id="PF14938">
    <property type="entry name" value="SNAP"/>
    <property type="match status" value="1"/>
</dbReference>
<evidence type="ECO:0000313" key="12">
    <source>
        <dbReference type="EMBL" id="GAB0182737.1"/>
    </source>
</evidence>
<feature type="compositionally biased region" description="Acidic residues" evidence="10">
    <location>
        <begin position="348"/>
        <end position="359"/>
    </location>
</feature>
<keyword evidence="4 9" id="KW-0931">ER-Golgi transport</keyword>
<comment type="caution">
    <text evidence="12">The sequence shown here is derived from an EMBL/GenBank/DDBJ whole genome shotgun (WGS) entry which is preliminary data.</text>
</comment>
<evidence type="ECO:0000256" key="7">
    <source>
        <dbReference type="ARBA" id="ARBA00040047"/>
    </source>
</evidence>
<evidence type="ECO:0000256" key="4">
    <source>
        <dbReference type="ARBA" id="ARBA00022892"/>
    </source>
</evidence>
<comment type="function">
    <text evidence="9">Required for vesicular transport between the endoplasmic reticulum and the Golgi apparatus.</text>
</comment>
<evidence type="ECO:0000256" key="9">
    <source>
        <dbReference type="RuleBase" id="RU367013"/>
    </source>
</evidence>
<protein>
    <recommendedName>
        <fullName evidence="7">Gamma-soluble NSF attachment protein</fullName>
    </recommendedName>
    <alternativeName>
        <fullName evidence="8">N-ethylmaleimide-sensitive factor attachment protein gamma</fullName>
    </alternativeName>
</protein>
<keyword evidence="5 9" id="KW-0653">Protein transport</keyword>
<proteinExistence type="inferred from homology"/>
<keyword evidence="6 9" id="KW-0472">Membrane</keyword>
<evidence type="ECO:0000256" key="1">
    <source>
        <dbReference type="ARBA" id="ARBA00004170"/>
    </source>
</evidence>
<evidence type="ECO:0000256" key="11">
    <source>
        <dbReference type="SAM" id="Phobius"/>
    </source>
</evidence>
<organism evidence="12 13">
    <name type="scientific">Grus japonensis</name>
    <name type="common">Japanese crane</name>
    <name type="synonym">Red-crowned crane</name>
    <dbReference type="NCBI Taxonomy" id="30415"/>
    <lineage>
        <taxon>Eukaryota</taxon>
        <taxon>Metazoa</taxon>
        <taxon>Chordata</taxon>
        <taxon>Craniata</taxon>
        <taxon>Vertebrata</taxon>
        <taxon>Euteleostomi</taxon>
        <taxon>Archelosauria</taxon>
        <taxon>Archosauria</taxon>
        <taxon>Dinosauria</taxon>
        <taxon>Saurischia</taxon>
        <taxon>Theropoda</taxon>
        <taxon>Coelurosauria</taxon>
        <taxon>Aves</taxon>
        <taxon>Neognathae</taxon>
        <taxon>Neoaves</taxon>
        <taxon>Gruiformes</taxon>
        <taxon>Gruidae</taxon>
        <taxon>Grus</taxon>
    </lineage>
</organism>
<feature type="region of interest" description="Disordered" evidence="10">
    <location>
        <begin position="327"/>
        <end position="359"/>
    </location>
</feature>
<keyword evidence="13" id="KW-1185">Reference proteome</keyword>
<accession>A0ABC9WET1</accession>
<dbReference type="CDD" id="cd15832">
    <property type="entry name" value="SNAP"/>
    <property type="match status" value="1"/>
</dbReference>